<reference evidence="2" key="1">
    <citation type="submission" date="2016-11" db="EMBL/GenBank/DDBJ databases">
        <authorList>
            <person name="Varghese N."/>
            <person name="Submissions S."/>
        </authorList>
    </citation>
    <scope>NUCLEOTIDE SEQUENCE [LARGE SCALE GENOMIC DNA]</scope>
    <source>
        <strain evidence="2">DSM 11792</strain>
    </source>
</reference>
<sequence length="91" mass="10614">MEKTRLTPIRFPVDLLLELDRFVGQGQRSKFIIEATQKELLRLKQKKALQSAAGVFKKEDYPGFAGPEDVSSWVRRLREEAEARRREIFGH</sequence>
<name>A0A1M4SPQ5_9FIRM</name>
<dbReference type="AlphaFoldDB" id="A0A1M4SPQ5"/>
<keyword evidence="2" id="KW-1185">Reference proteome</keyword>
<dbReference type="Proteomes" id="UP000184196">
    <property type="component" value="Unassembled WGS sequence"/>
</dbReference>
<evidence type="ECO:0000313" key="2">
    <source>
        <dbReference type="Proteomes" id="UP000184196"/>
    </source>
</evidence>
<dbReference type="OrthoDB" id="1808110at2"/>
<protein>
    <submittedName>
        <fullName evidence="1">Uncharacterized protein</fullName>
    </submittedName>
</protein>
<dbReference type="RefSeq" id="WP_073162468.1">
    <property type="nucleotide sequence ID" value="NZ_FQUW01000004.1"/>
</dbReference>
<evidence type="ECO:0000313" key="1">
    <source>
        <dbReference type="EMBL" id="SHE33927.1"/>
    </source>
</evidence>
<accession>A0A1M4SPQ5</accession>
<proteinExistence type="predicted"/>
<organism evidence="1 2">
    <name type="scientific">Desulfofundulus australicus DSM 11792</name>
    <dbReference type="NCBI Taxonomy" id="1121425"/>
    <lineage>
        <taxon>Bacteria</taxon>
        <taxon>Bacillati</taxon>
        <taxon>Bacillota</taxon>
        <taxon>Clostridia</taxon>
        <taxon>Eubacteriales</taxon>
        <taxon>Peptococcaceae</taxon>
        <taxon>Desulfofundulus</taxon>
    </lineage>
</organism>
<dbReference type="EMBL" id="FQUW01000004">
    <property type="protein sequence ID" value="SHE33927.1"/>
    <property type="molecule type" value="Genomic_DNA"/>
</dbReference>
<gene>
    <name evidence="1" type="ORF">SAMN02745218_00180</name>
</gene>